<dbReference type="OrthoDB" id="3201807at2759"/>
<feature type="compositionally biased region" description="Polar residues" evidence="1">
    <location>
        <begin position="163"/>
        <end position="172"/>
    </location>
</feature>
<feature type="compositionally biased region" description="Polar residues" evidence="1">
    <location>
        <begin position="201"/>
        <end position="210"/>
    </location>
</feature>
<evidence type="ECO:0000256" key="1">
    <source>
        <dbReference type="SAM" id="MobiDB-lite"/>
    </source>
</evidence>
<name>A0A067P4A3_PLEO1</name>
<sequence length="249" mass="27442">MPPPGRELKYNLAWIEGTFKSRPNTELLLAPEREEGNLTTNDYELATRFLPGPHRYYPRGYGAIATGATFLYARSRRWSTPRLVFVGAAAYTLGFSIGQAARLRLHLRFLSRLENFDGFSAAIDNINVKTGGIMPRGPTLVVSRKNGGLGVRPDITGGEAMQADTSSVPSKPTKTRWDEIRIANAQSASQSSWELIRQKNGRASMQNNKAAGSRKQPEESLENADAERKAEQAGFDAMLEAERKAGQNV</sequence>
<feature type="compositionally biased region" description="Basic and acidic residues" evidence="1">
    <location>
        <begin position="240"/>
        <end position="249"/>
    </location>
</feature>
<reference evidence="3" key="1">
    <citation type="journal article" date="2014" name="Proc. Natl. Acad. Sci. U.S.A.">
        <title>Extensive sampling of basidiomycete genomes demonstrates inadequacy of the white-rot/brown-rot paradigm for wood decay fungi.</title>
        <authorList>
            <person name="Riley R."/>
            <person name="Salamov A.A."/>
            <person name="Brown D.W."/>
            <person name="Nagy L.G."/>
            <person name="Floudas D."/>
            <person name="Held B.W."/>
            <person name="Levasseur A."/>
            <person name="Lombard V."/>
            <person name="Morin E."/>
            <person name="Otillar R."/>
            <person name="Lindquist E.A."/>
            <person name="Sun H."/>
            <person name="LaButti K.M."/>
            <person name="Schmutz J."/>
            <person name="Jabbour D."/>
            <person name="Luo H."/>
            <person name="Baker S.E."/>
            <person name="Pisabarro A.G."/>
            <person name="Walton J.D."/>
            <person name="Blanchette R.A."/>
            <person name="Henrissat B."/>
            <person name="Martin F."/>
            <person name="Cullen D."/>
            <person name="Hibbett D.S."/>
            <person name="Grigoriev I.V."/>
        </authorList>
    </citation>
    <scope>NUCLEOTIDE SEQUENCE [LARGE SCALE GENOMIC DNA]</scope>
    <source>
        <strain evidence="3">PC15</strain>
    </source>
</reference>
<evidence type="ECO:0000313" key="2">
    <source>
        <dbReference type="EMBL" id="KDQ30701.1"/>
    </source>
</evidence>
<dbReference type="AlphaFoldDB" id="A0A067P4A3"/>
<feature type="region of interest" description="Disordered" evidence="1">
    <location>
        <begin position="191"/>
        <end position="249"/>
    </location>
</feature>
<dbReference type="InParanoid" id="A0A067P4A3"/>
<dbReference type="HOGENOM" id="CLU_093219_0_0_1"/>
<organism evidence="2 3">
    <name type="scientific">Pleurotus ostreatus (strain PC15)</name>
    <name type="common">Oyster mushroom</name>
    <dbReference type="NCBI Taxonomy" id="1137138"/>
    <lineage>
        <taxon>Eukaryota</taxon>
        <taxon>Fungi</taxon>
        <taxon>Dikarya</taxon>
        <taxon>Basidiomycota</taxon>
        <taxon>Agaricomycotina</taxon>
        <taxon>Agaricomycetes</taxon>
        <taxon>Agaricomycetidae</taxon>
        <taxon>Agaricales</taxon>
        <taxon>Pleurotineae</taxon>
        <taxon>Pleurotaceae</taxon>
        <taxon>Pleurotus</taxon>
    </lineage>
</organism>
<dbReference type="Proteomes" id="UP000027073">
    <property type="component" value="Unassembled WGS sequence"/>
</dbReference>
<dbReference type="VEuPathDB" id="FungiDB:PLEOSDRAFT_1096030"/>
<gene>
    <name evidence="2" type="ORF">PLEOSDRAFT_1096030</name>
</gene>
<evidence type="ECO:0000313" key="3">
    <source>
        <dbReference type="Proteomes" id="UP000027073"/>
    </source>
</evidence>
<dbReference type="EMBL" id="KL198006">
    <property type="protein sequence ID" value="KDQ30701.1"/>
    <property type="molecule type" value="Genomic_DNA"/>
</dbReference>
<protein>
    <submittedName>
        <fullName evidence="2">Uncharacterized protein</fullName>
    </submittedName>
</protein>
<accession>A0A067P4A3</accession>
<feature type="region of interest" description="Disordered" evidence="1">
    <location>
        <begin position="152"/>
        <end position="174"/>
    </location>
</feature>
<proteinExistence type="predicted"/>